<dbReference type="GO" id="GO:0080031">
    <property type="term" value="F:methyl salicylate esterase activity"/>
    <property type="evidence" value="ECO:0007669"/>
    <property type="project" value="TreeGrafter"/>
</dbReference>
<dbReference type="GO" id="GO:0009694">
    <property type="term" value="P:jasmonic acid metabolic process"/>
    <property type="evidence" value="ECO:0007669"/>
    <property type="project" value="TreeGrafter"/>
</dbReference>
<accession>A0A8T3BI11</accession>
<dbReference type="EMBL" id="JAGYWB010000009">
    <property type="protein sequence ID" value="KAI0512004.1"/>
    <property type="molecule type" value="Genomic_DNA"/>
</dbReference>
<dbReference type="Gene3D" id="3.40.50.1820">
    <property type="entry name" value="alpha/beta hydrolase"/>
    <property type="match status" value="1"/>
</dbReference>
<protein>
    <recommendedName>
        <fullName evidence="2">AB hydrolase-1 domain-containing protein</fullName>
    </recommendedName>
</protein>
<gene>
    <name evidence="3" type="ORF">KFK09_012638</name>
</gene>
<dbReference type="PANTHER" id="PTHR10992">
    <property type="entry name" value="METHYLESTERASE FAMILY MEMBER"/>
    <property type="match status" value="1"/>
</dbReference>
<dbReference type="OrthoDB" id="1263307at2759"/>
<evidence type="ECO:0000313" key="4">
    <source>
        <dbReference type="Proteomes" id="UP000829196"/>
    </source>
</evidence>
<dbReference type="FunFam" id="3.40.50.1820:FF:000025">
    <property type="entry name" value="putative methylesterase 11, chloroplastic"/>
    <property type="match status" value="1"/>
</dbReference>
<dbReference type="GO" id="GO:0080030">
    <property type="term" value="F:methyl indole-3-acetate esterase activity"/>
    <property type="evidence" value="ECO:0007669"/>
    <property type="project" value="TreeGrafter"/>
</dbReference>
<dbReference type="GO" id="GO:0009696">
    <property type="term" value="P:salicylic acid metabolic process"/>
    <property type="evidence" value="ECO:0007669"/>
    <property type="project" value="TreeGrafter"/>
</dbReference>
<dbReference type="PANTHER" id="PTHR10992:SF1032">
    <property type="entry name" value="METHYLESTERASE 17"/>
    <property type="match status" value="1"/>
</dbReference>
<dbReference type="AlphaFoldDB" id="A0A8T3BI11"/>
<dbReference type="GO" id="GO:0080032">
    <property type="term" value="F:methyl jasmonate esterase activity"/>
    <property type="evidence" value="ECO:0007669"/>
    <property type="project" value="TreeGrafter"/>
</dbReference>
<dbReference type="SUPFAM" id="SSF53474">
    <property type="entry name" value="alpha/beta-Hydrolases"/>
    <property type="match status" value="1"/>
</dbReference>
<feature type="domain" description="AB hydrolase-1" evidence="2">
    <location>
        <begin position="20"/>
        <end position="257"/>
    </location>
</feature>
<sequence>MEETAGGVISPLPNIQPKHFVLVHGAGHGAWCWFKIRHLLEVAGHKVTCVDLAASGIDVAHPSSILAFDDYNKPLVDFMSTLSEGNKVILVGHSAGGLSLSHSLHNFGDKIEVAVFIAATMLPSGFCTEEDVKDGVPDLSEYGDVSIMEYSLGPDKPPTSVALREEFQRKIFYHLSPVEDSVLASMLLRPSPCLALSTAKFEGNISQVRRIYIRTTHDKMVKPEQQDAMIRRWPPHEVFIIDTDHSPFFSSPQQLYELIVRASTSASTI</sequence>
<keyword evidence="1" id="KW-0378">Hydrolase</keyword>
<evidence type="ECO:0000313" key="3">
    <source>
        <dbReference type="EMBL" id="KAI0512004.1"/>
    </source>
</evidence>
<dbReference type="Proteomes" id="UP000829196">
    <property type="component" value="Unassembled WGS sequence"/>
</dbReference>
<evidence type="ECO:0000259" key="2">
    <source>
        <dbReference type="Pfam" id="PF12697"/>
    </source>
</evidence>
<evidence type="ECO:0000256" key="1">
    <source>
        <dbReference type="ARBA" id="ARBA00022801"/>
    </source>
</evidence>
<dbReference type="InterPro" id="IPR000073">
    <property type="entry name" value="AB_hydrolase_1"/>
</dbReference>
<name>A0A8T3BI11_DENNO</name>
<comment type="caution">
    <text evidence="3">The sequence shown here is derived from an EMBL/GenBank/DDBJ whole genome shotgun (WGS) entry which is preliminary data.</text>
</comment>
<dbReference type="Pfam" id="PF12697">
    <property type="entry name" value="Abhydrolase_6"/>
    <property type="match status" value="1"/>
</dbReference>
<dbReference type="SMR" id="A0A8T3BI11"/>
<dbReference type="InterPro" id="IPR045889">
    <property type="entry name" value="MES/HNL"/>
</dbReference>
<proteinExistence type="predicted"/>
<keyword evidence="4" id="KW-1185">Reference proteome</keyword>
<organism evidence="3 4">
    <name type="scientific">Dendrobium nobile</name>
    <name type="common">Orchid</name>
    <dbReference type="NCBI Taxonomy" id="94219"/>
    <lineage>
        <taxon>Eukaryota</taxon>
        <taxon>Viridiplantae</taxon>
        <taxon>Streptophyta</taxon>
        <taxon>Embryophyta</taxon>
        <taxon>Tracheophyta</taxon>
        <taxon>Spermatophyta</taxon>
        <taxon>Magnoliopsida</taxon>
        <taxon>Liliopsida</taxon>
        <taxon>Asparagales</taxon>
        <taxon>Orchidaceae</taxon>
        <taxon>Epidendroideae</taxon>
        <taxon>Malaxideae</taxon>
        <taxon>Dendrobiinae</taxon>
        <taxon>Dendrobium</taxon>
    </lineage>
</organism>
<dbReference type="InterPro" id="IPR029058">
    <property type="entry name" value="AB_hydrolase_fold"/>
</dbReference>
<reference evidence="3" key="1">
    <citation type="journal article" date="2022" name="Front. Genet.">
        <title>Chromosome-Scale Assembly of the Dendrobium nobile Genome Provides Insights Into the Molecular Mechanism of the Biosynthesis of the Medicinal Active Ingredient of Dendrobium.</title>
        <authorList>
            <person name="Xu Q."/>
            <person name="Niu S.-C."/>
            <person name="Li K.-L."/>
            <person name="Zheng P.-J."/>
            <person name="Zhang X.-J."/>
            <person name="Jia Y."/>
            <person name="Liu Y."/>
            <person name="Niu Y.-X."/>
            <person name="Yu L.-H."/>
            <person name="Chen D.-F."/>
            <person name="Zhang G.-Q."/>
        </authorList>
    </citation>
    <scope>NUCLEOTIDE SEQUENCE</scope>
    <source>
        <tissue evidence="3">Leaf</tissue>
    </source>
</reference>